<feature type="binding site" evidence="10">
    <location>
        <position position="105"/>
    </location>
    <ligand>
        <name>Mg(2+)</name>
        <dbReference type="ChEBI" id="CHEBI:18420"/>
        <label>1</label>
        <note>catalytic</note>
    </ligand>
</feature>
<dbReference type="PANTHER" id="PTHR43028:SF5">
    <property type="entry name" value="3'(2'),5'-BISPHOSPHATE NUCLEOTIDASE 1"/>
    <property type="match status" value="1"/>
</dbReference>
<comment type="function">
    <text evidence="9">Converts adenosine-3',5'-bisphosphate (PAP) to AMP.</text>
</comment>
<feature type="binding site" evidence="9">
    <location>
        <position position="225"/>
    </location>
    <ligand>
        <name>substrate</name>
    </ligand>
</feature>
<comment type="catalytic activity">
    <reaction evidence="1 9">
        <text>adenosine 3',5'-bisphosphate + H2O = AMP + phosphate</text>
        <dbReference type="Rhea" id="RHEA:10040"/>
        <dbReference type="ChEBI" id="CHEBI:15377"/>
        <dbReference type="ChEBI" id="CHEBI:43474"/>
        <dbReference type="ChEBI" id="CHEBI:58343"/>
        <dbReference type="ChEBI" id="CHEBI:456215"/>
        <dbReference type="EC" id="3.1.3.7"/>
    </reaction>
</comment>
<evidence type="ECO:0000256" key="3">
    <source>
        <dbReference type="ARBA" id="ARBA00022475"/>
    </source>
</evidence>
<evidence type="ECO:0000256" key="7">
    <source>
        <dbReference type="ARBA" id="ARBA00022842"/>
    </source>
</evidence>
<keyword evidence="12" id="KW-1185">Reference proteome</keyword>
<keyword evidence="8 9" id="KW-0472">Membrane</keyword>
<dbReference type="InterPro" id="IPR050725">
    <property type="entry name" value="CysQ/Inositol_MonoPase"/>
</dbReference>
<feature type="binding site" evidence="9">
    <location>
        <begin position="104"/>
        <end position="107"/>
    </location>
    <ligand>
        <name>substrate</name>
    </ligand>
</feature>
<dbReference type="EMBL" id="CADCXY010000003">
    <property type="protein sequence ID" value="CAB0151241.1"/>
    <property type="molecule type" value="Genomic_DNA"/>
</dbReference>
<keyword evidence="3 9" id="KW-1003">Cell membrane</keyword>
<keyword evidence="6 9" id="KW-0378">Hydrolase</keyword>
<feature type="binding site" evidence="10">
    <location>
        <position position="102"/>
    </location>
    <ligand>
        <name>Mg(2+)</name>
        <dbReference type="ChEBI" id="CHEBI:18420"/>
        <label>1</label>
        <note>catalytic</note>
    </ligand>
</feature>
<feature type="binding site" evidence="9">
    <location>
        <position position="225"/>
    </location>
    <ligand>
        <name>Mg(2+)</name>
        <dbReference type="ChEBI" id="CHEBI:18420"/>
        <label>2</label>
    </ligand>
</feature>
<gene>
    <name evidence="11" type="primary">cysQ_2</name>
    <name evidence="9" type="synonym">cysQ</name>
    <name evidence="11" type="ORF">PSI9734_01654</name>
</gene>
<feature type="binding site" evidence="10">
    <location>
        <position position="104"/>
    </location>
    <ligand>
        <name>Mg(2+)</name>
        <dbReference type="ChEBI" id="CHEBI:18420"/>
        <label>1</label>
        <note>catalytic</note>
    </ligand>
</feature>
<dbReference type="GO" id="GO:0046854">
    <property type="term" value="P:phosphatidylinositol phosphate biosynthetic process"/>
    <property type="evidence" value="ECO:0007669"/>
    <property type="project" value="InterPro"/>
</dbReference>
<dbReference type="InterPro" id="IPR006240">
    <property type="entry name" value="CysQ"/>
</dbReference>
<feature type="binding site" evidence="10">
    <location>
        <position position="82"/>
    </location>
    <ligand>
        <name>Mg(2+)</name>
        <dbReference type="ChEBI" id="CHEBI:18420"/>
        <label>1</label>
        <note>catalytic</note>
    </ligand>
</feature>
<dbReference type="GO" id="GO:0050427">
    <property type="term" value="P:3'-phosphoadenosine 5'-phosphosulfate metabolic process"/>
    <property type="evidence" value="ECO:0007669"/>
    <property type="project" value="TreeGrafter"/>
</dbReference>
<keyword evidence="4 9" id="KW-0997">Cell inner membrane</keyword>
<feature type="binding site" evidence="9">
    <location>
        <position position="102"/>
    </location>
    <ligand>
        <name>Mg(2+)</name>
        <dbReference type="ChEBI" id="CHEBI:18420"/>
        <label>1</label>
    </ligand>
</feature>
<evidence type="ECO:0000313" key="11">
    <source>
        <dbReference type="EMBL" id="CAB0151241.1"/>
    </source>
</evidence>
<dbReference type="HAMAP" id="MF_02095">
    <property type="entry name" value="CysQ"/>
    <property type="match status" value="1"/>
</dbReference>
<dbReference type="InterPro" id="IPR020583">
    <property type="entry name" value="Inositol_monoP_metal-BS"/>
</dbReference>
<feature type="binding site" evidence="9">
    <location>
        <position position="105"/>
    </location>
    <ligand>
        <name>Mg(2+)</name>
        <dbReference type="ChEBI" id="CHEBI:18420"/>
        <label>2</label>
    </ligand>
</feature>
<dbReference type="InterPro" id="IPR020550">
    <property type="entry name" value="Inositol_monophosphatase_CS"/>
</dbReference>
<evidence type="ECO:0000256" key="9">
    <source>
        <dbReference type="HAMAP-Rule" id="MF_02095"/>
    </source>
</evidence>
<name>A0A6S6WKF2_9GAMM</name>
<dbReference type="Proteomes" id="UP000481517">
    <property type="component" value="Unassembled WGS sequence"/>
</dbReference>
<dbReference type="Gene3D" id="3.30.540.10">
    <property type="entry name" value="Fructose-1,6-Bisphosphatase, subunit A, domain 1"/>
    <property type="match status" value="1"/>
</dbReference>
<dbReference type="GO" id="GO:0000287">
    <property type="term" value="F:magnesium ion binding"/>
    <property type="evidence" value="ECO:0007669"/>
    <property type="project" value="UniProtKB-UniRule"/>
</dbReference>
<evidence type="ECO:0000256" key="10">
    <source>
        <dbReference type="PIRSR" id="PIRSR600760-2"/>
    </source>
</evidence>
<dbReference type="GO" id="GO:0008441">
    <property type="term" value="F:3'(2'),5'-bisphosphate nucleotidase activity"/>
    <property type="evidence" value="ECO:0007669"/>
    <property type="project" value="UniProtKB-UniRule"/>
</dbReference>
<comment type="similarity">
    <text evidence="2 9">Belongs to the inositol monophosphatase superfamily. CysQ family.</text>
</comment>
<dbReference type="GO" id="GO:0005886">
    <property type="term" value="C:plasma membrane"/>
    <property type="evidence" value="ECO:0007669"/>
    <property type="project" value="UniProtKB-SubCell"/>
</dbReference>
<feature type="binding site" evidence="9">
    <location>
        <position position="82"/>
    </location>
    <ligand>
        <name>Mg(2+)</name>
        <dbReference type="ChEBI" id="CHEBI:18420"/>
        <label>1</label>
    </ligand>
</feature>
<dbReference type="Gene3D" id="3.40.190.80">
    <property type="match status" value="1"/>
</dbReference>
<evidence type="ECO:0000256" key="4">
    <source>
        <dbReference type="ARBA" id="ARBA00022519"/>
    </source>
</evidence>
<comment type="cofactor">
    <cofactor evidence="9 10">
        <name>Mg(2+)</name>
        <dbReference type="ChEBI" id="CHEBI:18420"/>
    </cofactor>
</comment>
<dbReference type="PRINTS" id="PR00377">
    <property type="entry name" value="IMPHPHTASES"/>
</dbReference>
<dbReference type="PROSITE" id="PS00630">
    <property type="entry name" value="IMP_2"/>
    <property type="match status" value="1"/>
</dbReference>
<evidence type="ECO:0000256" key="6">
    <source>
        <dbReference type="ARBA" id="ARBA00022801"/>
    </source>
</evidence>
<dbReference type="SUPFAM" id="SSF56655">
    <property type="entry name" value="Carbohydrate phosphatase"/>
    <property type="match status" value="1"/>
</dbReference>
<feature type="binding site" evidence="10">
    <location>
        <position position="225"/>
    </location>
    <ligand>
        <name>Mg(2+)</name>
        <dbReference type="ChEBI" id="CHEBI:18420"/>
        <label>1</label>
        <note>catalytic</note>
    </ligand>
</feature>
<protein>
    <recommendedName>
        <fullName evidence="9">3'(2'),5'-bisphosphate nucleotidase CysQ</fullName>
        <ecNumber evidence="9">3.1.3.7</ecNumber>
    </recommendedName>
    <alternativeName>
        <fullName evidence="9">3'(2'),5-bisphosphonucleoside 3'(2')-phosphohydrolase</fullName>
    </alternativeName>
    <alternativeName>
        <fullName evidence="9">3'-phosphoadenosine 5'-phosphate phosphatase</fullName>
        <shortName evidence="9">PAP phosphatase</shortName>
    </alternativeName>
</protein>
<feature type="binding site" evidence="9">
    <location>
        <position position="104"/>
    </location>
    <ligand>
        <name>Mg(2+)</name>
        <dbReference type="ChEBI" id="CHEBI:18420"/>
        <label>1</label>
    </ligand>
</feature>
<dbReference type="InterPro" id="IPR000760">
    <property type="entry name" value="Inositol_monophosphatase-like"/>
</dbReference>
<evidence type="ECO:0000256" key="8">
    <source>
        <dbReference type="ARBA" id="ARBA00023136"/>
    </source>
</evidence>
<dbReference type="AlphaFoldDB" id="A0A6S6WKF2"/>
<reference evidence="11 12" key="1">
    <citation type="submission" date="2020-02" db="EMBL/GenBank/DDBJ databases">
        <authorList>
            <person name="Rodrigo-Torres L."/>
            <person name="Arahal R. D."/>
            <person name="Lucena T."/>
        </authorList>
    </citation>
    <scope>NUCLEOTIDE SEQUENCE [LARGE SCALE GENOMIC DNA]</scope>
    <source>
        <strain evidence="11 12">CECT 9734</strain>
    </source>
</reference>
<dbReference type="FunFam" id="3.40.190.80:FF:000005">
    <property type="entry name" value="3'(2'),5'-bisphosphate nucleotidase CysQ"/>
    <property type="match status" value="1"/>
</dbReference>
<feature type="binding site" evidence="9">
    <location>
        <position position="102"/>
    </location>
    <ligand>
        <name>Mg(2+)</name>
        <dbReference type="ChEBI" id="CHEBI:18420"/>
        <label>2</label>
    </ligand>
</feature>
<evidence type="ECO:0000256" key="1">
    <source>
        <dbReference type="ARBA" id="ARBA00001625"/>
    </source>
</evidence>
<evidence type="ECO:0000256" key="2">
    <source>
        <dbReference type="ARBA" id="ARBA00005289"/>
    </source>
</evidence>
<dbReference type="GO" id="GO:0000103">
    <property type="term" value="P:sulfate assimilation"/>
    <property type="evidence" value="ECO:0007669"/>
    <property type="project" value="TreeGrafter"/>
</dbReference>
<accession>A0A6S6WKF2</accession>
<sequence>MERERRMLTEAQLKEVAAIARKAGEAIMAIYDARDFAERIAVQAKGDNSPLTQADLTAHAIIEAELKQLTDKDLANLPQLSEESAVISWQERKQWTTYWLIDPLDGTKEFIKRNGEFTVNIALIHKGQPLAGVVYAPATQTMYTAAQGLGAYKNGAPIQARQDAHPKTLKVVGSRSHPAPDLQAYLDTLEQPYEIVAMGSSLKLCLVAESKAHLYPRFGPTSEWDTAAAHAIAIAAGATVTTTDGEPLTYNQKESLLNPYFIAK</sequence>
<comment type="subcellular location">
    <subcellularLocation>
        <location evidence="9">Cell inner membrane</location>
        <topology evidence="9">Peripheral membrane protein</topology>
        <orientation evidence="9">Cytoplasmic side</orientation>
    </subcellularLocation>
</comment>
<keyword evidence="5 9" id="KW-0479">Metal-binding</keyword>
<dbReference type="Pfam" id="PF00459">
    <property type="entry name" value="Inositol_P"/>
    <property type="match status" value="1"/>
</dbReference>
<evidence type="ECO:0000313" key="12">
    <source>
        <dbReference type="Proteomes" id="UP000481517"/>
    </source>
</evidence>
<feature type="binding site" evidence="9">
    <location>
        <position position="82"/>
    </location>
    <ligand>
        <name>substrate</name>
    </ligand>
</feature>
<dbReference type="EC" id="3.1.3.7" evidence="9"/>
<keyword evidence="7 9" id="KW-0460">Magnesium</keyword>
<dbReference type="CDD" id="cd01638">
    <property type="entry name" value="CysQ"/>
    <property type="match status" value="1"/>
</dbReference>
<proteinExistence type="inferred from homology"/>
<organism evidence="11 12">
    <name type="scientific">Pseudidiomarina piscicola</name>
    <dbReference type="NCBI Taxonomy" id="2614830"/>
    <lineage>
        <taxon>Bacteria</taxon>
        <taxon>Pseudomonadati</taxon>
        <taxon>Pseudomonadota</taxon>
        <taxon>Gammaproteobacteria</taxon>
        <taxon>Alteromonadales</taxon>
        <taxon>Idiomarinaceae</taxon>
        <taxon>Pseudidiomarina</taxon>
    </lineage>
</organism>
<dbReference type="NCBIfam" id="TIGR01331">
    <property type="entry name" value="bisphos_cysQ"/>
    <property type="match status" value="1"/>
</dbReference>
<dbReference type="PANTHER" id="PTHR43028">
    <property type="entry name" value="3'(2'),5'-BISPHOSPHATE NUCLEOTIDASE 1"/>
    <property type="match status" value="1"/>
</dbReference>
<dbReference type="PROSITE" id="PS00629">
    <property type="entry name" value="IMP_1"/>
    <property type="match status" value="1"/>
</dbReference>
<evidence type="ECO:0000256" key="5">
    <source>
        <dbReference type="ARBA" id="ARBA00022723"/>
    </source>
</evidence>